<dbReference type="Pfam" id="PF01928">
    <property type="entry name" value="CYTH"/>
    <property type="match status" value="1"/>
</dbReference>
<dbReference type="InterPro" id="IPR012042">
    <property type="entry name" value="NeuTTM/CthTTM-like"/>
</dbReference>
<dbReference type="AlphaFoldDB" id="A0A4V6PZJ3"/>
<evidence type="ECO:0000259" key="1">
    <source>
        <dbReference type="PROSITE" id="PS51707"/>
    </source>
</evidence>
<proteinExistence type="predicted"/>
<gene>
    <name evidence="2" type="ORF">EV668_3001</name>
</gene>
<dbReference type="CDD" id="cd07891">
    <property type="entry name" value="CYTH-like_CthTTM-like_1"/>
    <property type="match status" value="1"/>
</dbReference>
<evidence type="ECO:0000313" key="2">
    <source>
        <dbReference type="EMBL" id="TDR90159.1"/>
    </source>
</evidence>
<feature type="domain" description="CYTH" evidence="1">
    <location>
        <begin position="2"/>
        <end position="149"/>
    </location>
</feature>
<dbReference type="PIRSF" id="PIRSF016487">
    <property type="entry name" value="CYTH_UCP016487"/>
    <property type="match status" value="1"/>
</dbReference>
<dbReference type="OrthoDB" id="9805588at2"/>
<name>A0A4V6PZJ3_9HYPH</name>
<dbReference type="InterPro" id="IPR023577">
    <property type="entry name" value="CYTH_domain"/>
</dbReference>
<accession>A0A4V6PZJ3</accession>
<dbReference type="Gene3D" id="2.40.320.10">
    <property type="entry name" value="Hypothetical Protein Pfu-838710-001"/>
    <property type="match status" value="1"/>
</dbReference>
<dbReference type="SUPFAM" id="SSF55154">
    <property type="entry name" value="CYTH-like phosphatases"/>
    <property type="match status" value="1"/>
</dbReference>
<dbReference type="RefSeq" id="WP_133771330.1">
    <property type="nucleotide sequence ID" value="NZ_SNZR01000013.1"/>
</dbReference>
<sequence>MLFEIERKFLVAHDGWRAAAVGGRLLRDGLVGPYHTSKVRVRLDGERAWLTVKGPRKGLGRLEFEYEIPSDDADEMLRSVCQGEQVEKIRHNVFHDGLKWEVDVYQGSLSGIVLAEVELQREDQPFSKPDWVGQEVSGDPRFKKAAMLKLRRQVGRPLTISGILSASP</sequence>
<reference evidence="2 3" key="1">
    <citation type="submission" date="2019-03" db="EMBL/GenBank/DDBJ databases">
        <title>Genomic Encyclopedia of Type Strains, Phase IV (KMG-IV): sequencing the most valuable type-strain genomes for metagenomic binning, comparative biology and taxonomic classification.</title>
        <authorList>
            <person name="Goeker M."/>
        </authorList>
    </citation>
    <scope>NUCLEOTIDE SEQUENCE [LARGE SCALE GENOMIC DNA]</scope>
    <source>
        <strain evidence="2 3">DSM 25903</strain>
    </source>
</reference>
<keyword evidence="3" id="KW-1185">Reference proteome</keyword>
<comment type="caution">
    <text evidence="2">The sequence shown here is derived from an EMBL/GenBank/DDBJ whole genome shotgun (WGS) entry which is preliminary data.</text>
</comment>
<protein>
    <submittedName>
        <fullName evidence="2">CYTH domain-containing protein</fullName>
    </submittedName>
</protein>
<dbReference type="PANTHER" id="PTHR40114">
    <property type="entry name" value="SLR0698 PROTEIN"/>
    <property type="match status" value="1"/>
</dbReference>
<dbReference type="EMBL" id="SNZR01000013">
    <property type="protein sequence ID" value="TDR90159.1"/>
    <property type="molecule type" value="Genomic_DNA"/>
</dbReference>
<evidence type="ECO:0000313" key="3">
    <source>
        <dbReference type="Proteomes" id="UP000295122"/>
    </source>
</evidence>
<dbReference type="SMART" id="SM01118">
    <property type="entry name" value="CYTH"/>
    <property type="match status" value="1"/>
</dbReference>
<dbReference type="Proteomes" id="UP000295122">
    <property type="component" value="Unassembled WGS sequence"/>
</dbReference>
<dbReference type="PROSITE" id="PS51707">
    <property type="entry name" value="CYTH"/>
    <property type="match status" value="1"/>
</dbReference>
<dbReference type="PANTHER" id="PTHR40114:SF1">
    <property type="entry name" value="SLR0698 PROTEIN"/>
    <property type="match status" value="1"/>
</dbReference>
<dbReference type="InterPro" id="IPR033469">
    <property type="entry name" value="CYTH-like_dom_sf"/>
</dbReference>
<organism evidence="2 3">
    <name type="scientific">Enterovirga rhinocerotis</name>
    <dbReference type="NCBI Taxonomy" id="1339210"/>
    <lineage>
        <taxon>Bacteria</taxon>
        <taxon>Pseudomonadati</taxon>
        <taxon>Pseudomonadota</taxon>
        <taxon>Alphaproteobacteria</taxon>
        <taxon>Hyphomicrobiales</taxon>
        <taxon>Methylobacteriaceae</taxon>
        <taxon>Enterovirga</taxon>
    </lineage>
</organism>